<protein>
    <submittedName>
        <fullName evidence="2">Uncharacterized protein</fullName>
    </submittedName>
</protein>
<dbReference type="EMBL" id="JACHJL010000015">
    <property type="protein sequence ID" value="MBB5938183.1"/>
    <property type="molecule type" value="Genomic_DNA"/>
</dbReference>
<reference evidence="2 3" key="1">
    <citation type="submission" date="2020-08" db="EMBL/GenBank/DDBJ databases">
        <title>Genomic Encyclopedia of Type Strains, Phase III (KMG-III): the genomes of soil and plant-associated and newly described type strains.</title>
        <authorList>
            <person name="Whitman W."/>
        </authorList>
    </citation>
    <scope>NUCLEOTIDE SEQUENCE [LARGE SCALE GENOMIC DNA]</scope>
    <source>
        <strain evidence="2 3">CECT 8305</strain>
    </source>
</reference>
<evidence type="ECO:0000256" key="1">
    <source>
        <dbReference type="SAM" id="MobiDB-lite"/>
    </source>
</evidence>
<evidence type="ECO:0000313" key="3">
    <source>
        <dbReference type="Proteomes" id="UP000588098"/>
    </source>
</evidence>
<keyword evidence="3" id="KW-1185">Reference proteome</keyword>
<dbReference type="Proteomes" id="UP000588098">
    <property type="component" value="Unassembled WGS sequence"/>
</dbReference>
<feature type="region of interest" description="Disordered" evidence="1">
    <location>
        <begin position="1"/>
        <end position="57"/>
    </location>
</feature>
<sequence>MKKGTRTVGVHRQYTGTAGRVRPPSLRKSTRLTMSNGDRTRLRTDPDQQAHGLQRDY</sequence>
<dbReference type="AlphaFoldDB" id="A0A7W9QDB5"/>
<evidence type="ECO:0000313" key="2">
    <source>
        <dbReference type="EMBL" id="MBB5938183.1"/>
    </source>
</evidence>
<gene>
    <name evidence="2" type="ORF">FHS42_005271</name>
</gene>
<name>A0A7W9QDB5_9ACTN</name>
<comment type="caution">
    <text evidence="2">The sequence shown here is derived from an EMBL/GenBank/DDBJ whole genome shotgun (WGS) entry which is preliminary data.</text>
</comment>
<proteinExistence type="predicted"/>
<organism evidence="2 3">
    <name type="scientific">Streptomyces zagrosensis</name>
    <dbReference type="NCBI Taxonomy" id="1042984"/>
    <lineage>
        <taxon>Bacteria</taxon>
        <taxon>Bacillati</taxon>
        <taxon>Actinomycetota</taxon>
        <taxon>Actinomycetes</taxon>
        <taxon>Kitasatosporales</taxon>
        <taxon>Streptomycetaceae</taxon>
        <taxon>Streptomyces</taxon>
    </lineage>
</organism>
<accession>A0A7W9QDB5</accession>
<feature type="compositionally biased region" description="Basic and acidic residues" evidence="1">
    <location>
        <begin position="38"/>
        <end position="57"/>
    </location>
</feature>